<gene>
    <name evidence="1" type="ORF">PCIT_a3265</name>
</gene>
<reference evidence="1" key="2">
    <citation type="submission" date="2015-03" db="EMBL/GenBank/DDBJ databases">
        <title>Genome sequence of Pseudoalteromonas citrea.</title>
        <authorList>
            <person name="Xie B.-B."/>
            <person name="Rong J.-C."/>
            <person name="Qin Q.-L."/>
            <person name="Zhang Y.-Z."/>
        </authorList>
    </citation>
    <scope>NUCLEOTIDE SEQUENCE</scope>
    <source>
        <strain evidence="1">DSM 8771</strain>
    </source>
</reference>
<comment type="caution">
    <text evidence="1">The sequence shown here is derived from an EMBL/GenBank/DDBJ whole genome shotgun (WGS) entry which is preliminary data.</text>
</comment>
<organism evidence="1 2">
    <name type="scientific">Pseudoalteromonas citrea</name>
    <dbReference type="NCBI Taxonomy" id="43655"/>
    <lineage>
        <taxon>Bacteria</taxon>
        <taxon>Pseudomonadati</taxon>
        <taxon>Pseudomonadota</taxon>
        <taxon>Gammaproteobacteria</taxon>
        <taxon>Alteromonadales</taxon>
        <taxon>Pseudoalteromonadaceae</taxon>
        <taxon>Pseudoalteromonas</taxon>
    </lineage>
</organism>
<evidence type="ECO:0000313" key="2">
    <source>
        <dbReference type="Proteomes" id="UP000016487"/>
    </source>
</evidence>
<accession>A0AAD4AGN2</accession>
<protein>
    <submittedName>
        <fullName evidence="1">Uncharacterized protein</fullName>
    </submittedName>
</protein>
<evidence type="ECO:0000313" key="1">
    <source>
        <dbReference type="EMBL" id="KAF7768770.1"/>
    </source>
</evidence>
<proteinExistence type="predicted"/>
<sequence length="48" mass="5754">MLCFAFEPFKIVNLYCFVDIAFSDIKVYYDILFQSTEKYNKKLISKTD</sequence>
<dbReference type="EMBL" id="AHBZ03000022">
    <property type="protein sequence ID" value="KAF7768770.1"/>
    <property type="molecule type" value="Genomic_DNA"/>
</dbReference>
<dbReference type="Proteomes" id="UP000016487">
    <property type="component" value="Unassembled WGS sequence"/>
</dbReference>
<dbReference type="AlphaFoldDB" id="A0AAD4AGN2"/>
<reference evidence="1" key="1">
    <citation type="journal article" date="2012" name="J. Bacteriol.">
        <title>Genome sequences of type strains of seven species of the marine bacterium Pseudoalteromonas.</title>
        <authorList>
            <person name="Xie B.B."/>
            <person name="Shu Y.L."/>
            <person name="Qin Q.L."/>
            <person name="Rong J.C."/>
            <person name="Zhang X.Y."/>
            <person name="Chen X.L."/>
            <person name="Shi M."/>
            <person name="He H.L."/>
            <person name="Zhou B.C."/>
            <person name="Zhang Y.Z."/>
        </authorList>
    </citation>
    <scope>NUCLEOTIDE SEQUENCE</scope>
    <source>
        <strain evidence="1">DSM 8771</strain>
    </source>
</reference>
<name>A0AAD4AGN2_9GAMM</name>